<proteinExistence type="predicted"/>
<dbReference type="EMBL" id="CM031815">
    <property type="protein sequence ID" value="KAG6648033.1"/>
    <property type="molecule type" value="Genomic_DNA"/>
</dbReference>
<evidence type="ECO:0000313" key="4">
    <source>
        <dbReference type="Proteomes" id="UP000811609"/>
    </source>
</evidence>
<evidence type="ECO:0000256" key="1">
    <source>
        <dbReference type="SAM" id="Coils"/>
    </source>
</evidence>
<dbReference type="AlphaFoldDB" id="A0A8T1Q266"/>
<dbReference type="PANTHER" id="PTHR45125:SF3">
    <property type="entry name" value="NO-APICAL-MERISTEM-ASSOCIATED CARBOXY-TERMINAL DOMAIN PROTEIN"/>
    <property type="match status" value="1"/>
</dbReference>
<evidence type="ECO:0000313" key="3">
    <source>
        <dbReference type="EMBL" id="KAG6648033.1"/>
    </source>
</evidence>
<protein>
    <recommendedName>
        <fullName evidence="2">No apical meristem-associated C-terminal domain-containing protein</fullName>
    </recommendedName>
</protein>
<feature type="coiled-coil region" evidence="1">
    <location>
        <begin position="188"/>
        <end position="218"/>
    </location>
</feature>
<organism evidence="3 4">
    <name type="scientific">Carya illinoinensis</name>
    <name type="common">Pecan</name>
    <dbReference type="NCBI Taxonomy" id="32201"/>
    <lineage>
        <taxon>Eukaryota</taxon>
        <taxon>Viridiplantae</taxon>
        <taxon>Streptophyta</taxon>
        <taxon>Embryophyta</taxon>
        <taxon>Tracheophyta</taxon>
        <taxon>Spermatophyta</taxon>
        <taxon>Magnoliopsida</taxon>
        <taxon>eudicotyledons</taxon>
        <taxon>Gunneridae</taxon>
        <taxon>Pentapetalae</taxon>
        <taxon>rosids</taxon>
        <taxon>fabids</taxon>
        <taxon>Fagales</taxon>
        <taxon>Juglandaceae</taxon>
        <taxon>Carya</taxon>
    </lineage>
</organism>
<name>A0A8T1Q266_CARIL</name>
<evidence type="ECO:0000259" key="2">
    <source>
        <dbReference type="Pfam" id="PF14303"/>
    </source>
</evidence>
<comment type="caution">
    <text evidence="3">The sequence shown here is derived from an EMBL/GenBank/DDBJ whole genome shotgun (WGS) entry which is preliminary data.</text>
</comment>
<accession>A0A8T1Q266</accession>
<dbReference type="InterPro" id="IPR029466">
    <property type="entry name" value="NAM-associated_C"/>
</dbReference>
<sequence>MTTTACGDMENCRSFPQWLNPQLDPTYGGQCGSFPMTLGDSLPLPPNEPIGVRKSVRGANFTSEKDNLNAVQKTDKKHSQIWKKNFEYFQQYKETTNELKSKWHDRFDKAKVMYQSLEKCSFQFEHCWHLLKDQPKWIWRTTKEDLKRRKTISSSPTPTQCSAAIEDLRSHELKRKSFIALRPRRWSMTRRKRKKLRLEDERLRLEAEKMKIEVAKEQSKICQEDKRMRLEAEKVELAKKESNQHIMMMDVSVMPEMQRLYFQQLQMEIMMRSGHARDLN</sequence>
<keyword evidence="1" id="KW-0175">Coiled coil</keyword>
<keyword evidence="4" id="KW-1185">Reference proteome</keyword>
<dbReference type="Proteomes" id="UP000811609">
    <property type="component" value="Chromosome 7"/>
</dbReference>
<dbReference type="PANTHER" id="PTHR45125">
    <property type="entry name" value="F21J9.4-RELATED"/>
    <property type="match status" value="1"/>
</dbReference>
<feature type="domain" description="No apical meristem-associated C-terminal" evidence="2">
    <location>
        <begin position="121"/>
        <end position="269"/>
    </location>
</feature>
<reference evidence="3" key="1">
    <citation type="submission" date="2020-12" db="EMBL/GenBank/DDBJ databases">
        <title>WGS assembly of Carya illinoinensis cv. Pawnee.</title>
        <authorList>
            <person name="Platts A."/>
            <person name="Shu S."/>
            <person name="Wright S."/>
            <person name="Barry K."/>
            <person name="Edger P."/>
            <person name="Pires J.C."/>
            <person name="Schmutz J."/>
        </authorList>
    </citation>
    <scope>NUCLEOTIDE SEQUENCE</scope>
    <source>
        <tissue evidence="3">Leaf</tissue>
    </source>
</reference>
<gene>
    <name evidence="3" type="ORF">CIPAW_07G120000</name>
</gene>
<dbReference type="Pfam" id="PF14303">
    <property type="entry name" value="NAM-associated"/>
    <property type="match status" value="1"/>
</dbReference>